<evidence type="ECO:0000256" key="1">
    <source>
        <dbReference type="SAM" id="MobiDB-lite"/>
    </source>
</evidence>
<dbReference type="AlphaFoldDB" id="A0A368TTS6"/>
<gene>
    <name evidence="3" type="ORF">DU506_16225</name>
</gene>
<dbReference type="PANTHER" id="PTHR43245:SF23">
    <property type="entry name" value="NAD(P)-BINDING DOMAIN-CONTAINING PROTEIN"/>
    <property type="match status" value="1"/>
</dbReference>
<accession>A0A368TTS6</accession>
<dbReference type="InterPro" id="IPR050177">
    <property type="entry name" value="Lipid_A_modif_metabolic_enz"/>
</dbReference>
<dbReference type="SUPFAM" id="SSF51735">
    <property type="entry name" value="NAD(P)-binding Rossmann-fold domains"/>
    <property type="match status" value="1"/>
</dbReference>
<feature type="domain" description="NAD-dependent epimerase/dehydratase" evidence="2">
    <location>
        <begin position="3"/>
        <end position="238"/>
    </location>
</feature>
<dbReference type="InterPro" id="IPR036291">
    <property type="entry name" value="NAD(P)-bd_dom_sf"/>
</dbReference>
<dbReference type="Pfam" id="PF01370">
    <property type="entry name" value="Epimerase"/>
    <property type="match status" value="1"/>
</dbReference>
<reference evidence="3 4" key="1">
    <citation type="submission" date="2018-07" db="EMBL/GenBank/DDBJ databases">
        <title>Halomonas rutogse sp. nov., isolated from Lake TangqianCo on Tibetan Plateau.</title>
        <authorList>
            <person name="Lu H."/>
            <person name="Xing P."/>
            <person name="Wu Q."/>
        </authorList>
    </citation>
    <scope>NUCLEOTIDE SEQUENCE [LARGE SCALE GENOMIC DNA]</scope>
    <source>
        <strain evidence="3 4">TQ8S</strain>
    </source>
</reference>
<evidence type="ECO:0000259" key="2">
    <source>
        <dbReference type="Pfam" id="PF01370"/>
    </source>
</evidence>
<sequence>MKILIVGNMGYVGSIVVRELALRHPTAILHGYDNAYFAHCLTGAELLPERYLDQQFLGDVRDIPADFFEGYTAVIQLAAISNDPMGDRFAAVTAEVNQRATVDMAQAAAQAGVENFVFASSCSIYGVALGVPRREVDPVAPVTAYARSKIAAEEALAGIKGNMVITSLRFATACGMSERLRLDLVLNDFVACALSQQHITVLSDGSPWRPLIDVSDMARAIDWAVQRKPENGGRILNINTGSDERNHQVRDLATAVAQAIPGTSLSINTQAPADSRSYQVDFSLFARLAPDHQPQMTLLDSIMGLVNGLKSMKFSDAQFRSSRYMRLHALQAHINAGRLSENLSWQIRNALNPGAPPASTPVNSTPEMEVRS</sequence>
<organism evidence="3 4">
    <name type="scientific">Vreelandella rituensis</name>
    <dbReference type="NCBI Taxonomy" id="2282306"/>
    <lineage>
        <taxon>Bacteria</taxon>
        <taxon>Pseudomonadati</taxon>
        <taxon>Pseudomonadota</taxon>
        <taxon>Gammaproteobacteria</taxon>
        <taxon>Oceanospirillales</taxon>
        <taxon>Halomonadaceae</taxon>
        <taxon>Vreelandella</taxon>
    </lineage>
</organism>
<evidence type="ECO:0000313" key="4">
    <source>
        <dbReference type="Proteomes" id="UP000253204"/>
    </source>
</evidence>
<dbReference type="PANTHER" id="PTHR43245">
    <property type="entry name" value="BIFUNCTIONAL POLYMYXIN RESISTANCE PROTEIN ARNA"/>
    <property type="match status" value="1"/>
</dbReference>
<name>A0A368TTS6_9GAMM</name>
<protein>
    <submittedName>
        <fullName evidence="3">SDR family NAD-dependent epimerase/dehydratase</fullName>
    </submittedName>
</protein>
<dbReference type="Proteomes" id="UP000253204">
    <property type="component" value="Unassembled WGS sequence"/>
</dbReference>
<proteinExistence type="predicted"/>
<keyword evidence="4" id="KW-1185">Reference proteome</keyword>
<dbReference type="CDD" id="cd08946">
    <property type="entry name" value="SDR_e"/>
    <property type="match status" value="1"/>
</dbReference>
<dbReference type="EMBL" id="QPIJ01000047">
    <property type="protein sequence ID" value="RCV87726.1"/>
    <property type="molecule type" value="Genomic_DNA"/>
</dbReference>
<dbReference type="InterPro" id="IPR001509">
    <property type="entry name" value="Epimerase_deHydtase"/>
</dbReference>
<feature type="region of interest" description="Disordered" evidence="1">
    <location>
        <begin position="352"/>
        <end position="372"/>
    </location>
</feature>
<dbReference type="RefSeq" id="WP_114487942.1">
    <property type="nucleotide sequence ID" value="NZ_CBCSHM010000070.1"/>
</dbReference>
<comment type="caution">
    <text evidence="3">The sequence shown here is derived from an EMBL/GenBank/DDBJ whole genome shotgun (WGS) entry which is preliminary data.</text>
</comment>
<dbReference type="Gene3D" id="3.40.50.720">
    <property type="entry name" value="NAD(P)-binding Rossmann-like Domain"/>
    <property type="match status" value="1"/>
</dbReference>
<dbReference type="OrthoDB" id="9803010at2"/>
<evidence type="ECO:0000313" key="3">
    <source>
        <dbReference type="EMBL" id="RCV87726.1"/>
    </source>
</evidence>